<feature type="region of interest" description="Disordered" evidence="1">
    <location>
        <begin position="290"/>
        <end position="311"/>
    </location>
</feature>
<evidence type="ECO:0000313" key="3">
    <source>
        <dbReference type="Proteomes" id="UP000030744"/>
    </source>
</evidence>
<dbReference type="Proteomes" id="UP000030744">
    <property type="component" value="Unassembled WGS sequence"/>
</dbReference>
<gene>
    <name evidence="2" type="ORF">EMH_0016850</name>
</gene>
<sequence>MRLSDVCPELFEAIVQVYGGSTSRVDAYICQILTLDSAGPHLNGLAGAPQAEAEDPEELPGPAESRDVASLEAETGKEAGEGGSCEVFNNEYMWMAELPDFREVCAETNAEASAACGPAGQLISLRLGGPCDWLALDPRRVKETLDAFAFHAKLVQPRQVVAELQQILSPTKEQQLQVHLQLQLQAALKARSSLGREAEYDEAQERAEGGVEAVWTSELSRCLEDLGRSCELRASRETAAGSSAYDVAYLVPYLTGRLTTACFVLLWRWQRLLEEEQEYQQQTRLQLQHHLQQQQQEEKDEDKSTAPSGDPLLALGINRPVCAAEQARRACGVAGAWLRFLEETARKQEEETGNVSSTEGPELESEGRGESVTEQARRACGVAGAWLRFLEETARKQEEETGNVSSAEGPELESEGRGESVSAEQTNETPDETGPEASETPAQQTKRRREDVWEMDEFNPQEVQPAVTRVSTFLKAARRVRRLWRPLSSSSEEAQGDAADREQETAARKLEAWGAAIDDGDQWLSSFASGGGLQLLIMALGCPDSSTRAAAAQGLAVYTHLLQLSADRSLLCHFAEVHAFNMQNRKRHLSAAAAKGRGSRRREMQHRHKAATFAFREVKQLLTLLNSLMASIQQQQQSSTDGCQTPVPAKIVIQAVSPVVCSFAAAALPFLFLPDLPLYPVLNFALLKHPAVSVLLQEPCMPLTLAALRQPLLGSEGLFSRLLLSPSAATSAEQKRFLLVVLKRAMAVSHCLADGSVAVSSRLLQAHRIPQPVLPPPALLALSTLPVLGDLIHKTSLGRSVLEALLLSTAAPACLTACTWWAPHAAFSLTAAQAQVCSLRAAKESSADIHTAANVQVPLATVNAQHLLQRFGVVVGSACSLLPDSRSSGASSTTESKLLHQQKHLHAVGGGHRIGGVGGGDRTEAPHGGVDPTPKWLSLMRDCTRFLWSLIAAATLAAPLPDWPAPRICMGGGSVSCADDGGAAQGDQAAASVADSCEGAVLHANCNGCPSVEQAAPSVTRGEPEETGHVEPFWPLETGPGNQHLLQAALKARRQLFKLRQGAESSSGKEETGAGAGEEGCRTQTRSSVGFGDGLRQAHAARHLLLDLLQGLQRIARAWFVFGEAAWVFEGARDGYGESIMRCTVTPPWASDLLDASVACLSCLWALAACSQSLGLVGDEEDNADTLGTFQKQQAALASACCVDILRLCAWSASLQAKTSPGRTHEEVMCTELNACEDRCLSLWEAVYVFICERGLRPLTCPERAPRHVFGDRAGRSRWVRLALLQIQRLCGTNNEHLQQLIAVAEGL</sequence>
<accession>U6K9Z8</accession>
<feature type="region of interest" description="Disordered" evidence="1">
    <location>
        <begin position="346"/>
        <end position="375"/>
    </location>
</feature>
<dbReference type="VEuPathDB" id="ToxoDB:EMH_0016850"/>
<dbReference type="GeneID" id="25376624"/>
<protein>
    <submittedName>
        <fullName evidence="2">Uncharacterized protein</fullName>
    </submittedName>
</protein>
<dbReference type="RefSeq" id="XP_013356205.1">
    <property type="nucleotide sequence ID" value="XM_013500751.1"/>
</dbReference>
<reference evidence="2" key="1">
    <citation type="submission" date="2013-10" db="EMBL/GenBank/DDBJ databases">
        <title>Genomic analysis of the causative agents of coccidiosis in chickens.</title>
        <authorList>
            <person name="Reid A.J."/>
            <person name="Blake D."/>
            <person name="Billington K."/>
            <person name="Browne H."/>
            <person name="Dunn M."/>
            <person name="Hung S."/>
            <person name="Kawahara F."/>
            <person name="Miranda-Saavedra D."/>
            <person name="Mourier T."/>
            <person name="Nagra H."/>
            <person name="Otto T.D."/>
            <person name="Rawlings N."/>
            <person name="Sanchez A."/>
            <person name="Sanders M."/>
            <person name="Subramaniam C."/>
            <person name="Tay Y."/>
            <person name="Dear P."/>
            <person name="Doerig C."/>
            <person name="Gruber A."/>
            <person name="Parkinson J."/>
            <person name="Shirley M."/>
            <person name="Wan K.L."/>
            <person name="Berriman M."/>
            <person name="Tomley F."/>
            <person name="Pain A."/>
        </authorList>
    </citation>
    <scope>NUCLEOTIDE SEQUENCE [LARGE SCALE GENOMIC DNA]</scope>
    <source>
        <strain evidence="2">Houghton</strain>
    </source>
</reference>
<feature type="region of interest" description="Disordered" evidence="1">
    <location>
        <begin position="1060"/>
        <end position="1084"/>
    </location>
</feature>
<feature type="region of interest" description="Disordered" evidence="1">
    <location>
        <begin position="396"/>
        <end position="450"/>
    </location>
</feature>
<keyword evidence="3" id="KW-1185">Reference proteome</keyword>
<evidence type="ECO:0000256" key="1">
    <source>
        <dbReference type="SAM" id="MobiDB-lite"/>
    </source>
</evidence>
<dbReference type="EMBL" id="HG685475">
    <property type="protein sequence ID" value="CDJ33641.1"/>
    <property type="molecule type" value="Genomic_DNA"/>
</dbReference>
<reference evidence="2" key="2">
    <citation type="submission" date="2013-10" db="EMBL/GenBank/DDBJ databases">
        <authorList>
            <person name="Aslett M."/>
        </authorList>
    </citation>
    <scope>NUCLEOTIDE SEQUENCE [LARGE SCALE GENOMIC DNA]</scope>
    <source>
        <strain evidence="2">Houghton</strain>
    </source>
</reference>
<feature type="compositionally biased region" description="Basic and acidic residues" evidence="1">
    <location>
        <begin position="365"/>
        <end position="375"/>
    </location>
</feature>
<proteinExistence type="predicted"/>
<feature type="compositionally biased region" description="Basic and acidic residues" evidence="1">
    <location>
        <begin position="64"/>
        <end position="80"/>
    </location>
</feature>
<feature type="region of interest" description="Disordered" evidence="1">
    <location>
        <begin position="44"/>
        <end position="82"/>
    </location>
</feature>
<organism evidence="2 3">
    <name type="scientific">Eimeria mitis</name>
    <dbReference type="NCBI Taxonomy" id="44415"/>
    <lineage>
        <taxon>Eukaryota</taxon>
        <taxon>Sar</taxon>
        <taxon>Alveolata</taxon>
        <taxon>Apicomplexa</taxon>
        <taxon>Conoidasida</taxon>
        <taxon>Coccidia</taxon>
        <taxon>Eucoccidiorida</taxon>
        <taxon>Eimeriorina</taxon>
        <taxon>Eimeriidae</taxon>
        <taxon>Eimeria</taxon>
    </lineage>
</organism>
<name>U6K9Z8_9EIME</name>
<dbReference type="OrthoDB" id="333057at2759"/>
<evidence type="ECO:0000313" key="2">
    <source>
        <dbReference type="EMBL" id="CDJ33641.1"/>
    </source>
</evidence>